<name>A0A917ANX8_9BACI</name>
<proteinExistence type="predicted"/>
<evidence type="ECO:0000313" key="2">
    <source>
        <dbReference type="Proteomes" id="UP000605259"/>
    </source>
</evidence>
<dbReference type="RefSeq" id="WP_188387416.1">
    <property type="nucleotide sequence ID" value="NZ_BMFK01000001.1"/>
</dbReference>
<accession>A0A917ANX8</accession>
<reference evidence="1" key="2">
    <citation type="submission" date="2020-09" db="EMBL/GenBank/DDBJ databases">
        <authorList>
            <person name="Sun Q."/>
            <person name="Zhou Y."/>
        </authorList>
    </citation>
    <scope>NUCLEOTIDE SEQUENCE</scope>
    <source>
        <strain evidence="1">CGMCC 1.12698</strain>
    </source>
</reference>
<dbReference type="Proteomes" id="UP000605259">
    <property type="component" value="Unassembled WGS sequence"/>
</dbReference>
<dbReference type="AlphaFoldDB" id="A0A917ANX8"/>
<evidence type="ECO:0000313" key="1">
    <source>
        <dbReference type="EMBL" id="GGE62699.1"/>
    </source>
</evidence>
<protein>
    <submittedName>
        <fullName evidence="1">Cold-shock protein</fullName>
    </submittedName>
</protein>
<sequence length="61" mass="7119">MYRNKKDPSQPEAERENIAVWECESDDCLGWMRKDFSFAEEPACPLCGESMKSGERLLYKI</sequence>
<keyword evidence="2" id="KW-1185">Reference proteome</keyword>
<gene>
    <name evidence="1" type="ORF">GCM10007140_11210</name>
</gene>
<dbReference type="EMBL" id="BMFK01000001">
    <property type="protein sequence ID" value="GGE62699.1"/>
    <property type="molecule type" value="Genomic_DNA"/>
</dbReference>
<dbReference type="InterPro" id="IPR025916">
    <property type="entry name" value="YdjO"/>
</dbReference>
<reference evidence="1" key="1">
    <citation type="journal article" date="2014" name="Int. J. Syst. Evol. Microbiol.">
        <title>Complete genome sequence of Corynebacterium casei LMG S-19264T (=DSM 44701T), isolated from a smear-ripened cheese.</title>
        <authorList>
            <consortium name="US DOE Joint Genome Institute (JGI-PGF)"/>
            <person name="Walter F."/>
            <person name="Albersmeier A."/>
            <person name="Kalinowski J."/>
            <person name="Ruckert C."/>
        </authorList>
    </citation>
    <scope>NUCLEOTIDE SEQUENCE</scope>
    <source>
        <strain evidence="1">CGMCC 1.12698</strain>
    </source>
</reference>
<organism evidence="1 2">
    <name type="scientific">Priestia taiwanensis</name>
    <dbReference type="NCBI Taxonomy" id="1347902"/>
    <lineage>
        <taxon>Bacteria</taxon>
        <taxon>Bacillati</taxon>
        <taxon>Bacillota</taxon>
        <taxon>Bacilli</taxon>
        <taxon>Bacillales</taxon>
        <taxon>Bacillaceae</taxon>
        <taxon>Priestia</taxon>
    </lineage>
</organism>
<dbReference type="Pfam" id="PF14169">
    <property type="entry name" value="YdjO"/>
    <property type="match status" value="1"/>
</dbReference>
<comment type="caution">
    <text evidence="1">The sequence shown here is derived from an EMBL/GenBank/DDBJ whole genome shotgun (WGS) entry which is preliminary data.</text>
</comment>